<dbReference type="RefSeq" id="WP_021288759.1">
    <property type="nucleotide sequence ID" value="NZ_BNER01000007.1"/>
</dbReference>
<sequence>MGRDEHRKQRNNYLSQTPKNQKSDGLDVEFSEEFADHEDKEAQARGRHADKRAKKE</sequence>
<accession>A0A024QFV7</accession>
<dbReference type="Proteomes" id="UP000028875">
    <property type="component" value="Unassembled WGS sequence"/>
</dbReference>
<feature type="compositionally biased region" description="Polar residues" evidence="1">
    <location>
        <begin position="11"/>
        <end position="20"/>
    </location>
</feature>
<feature type="compositionally biased region" description="Acidic residues" evidence="1">
    <location>
        <begin position="26"/>
        <end position="36"/>
    </location>
</feature>
<dbReference type="EMBL" id="CCDP010000002">
    <property type="protein sequence ID" value="CDQ41075.1"/>
    <property type="molecule type" value="Genomic_DNA"/>
</dbReference>
<reference evidence="3" key="2">
    <citation type="submission" date="2014-05" db="EMBL/GenBank/DDBJ databases">
        <title>Draft genome sequence of Virgibacillus massiliensis Vm-5.</title>
        <authorList>
            <person name="Khelaifia S."/>
            <person name="Croce O."/>
            <person name="Lagier J.C."/>
            <person name="Raoult D."/>
        </authorList>
    </citation>
    <scope>NUCLEOTIDE SEQUENCE [LARGE SCALE GENOMIC DNA]</scope>
    <source>
        <strain evidence="3">Vm-5</strain>
    </source>
</reference>
<dbReference type="OrthoDB" id="2973490at2"/>
<reference evidence="2 3" key="1">
    <citation type="submission" date="2014-03" db="EMBL/GenBank/DDBJ databases">
        <authorList>
            <person name="Urmite Genomes U."/>
        </authorList>
    </citation>
    <scope>NUCLEOTIDE SEQUENCE [LARGE SCALE GENOMIC DNA]</scope>
    <source>
        <strain evidence="2 3">Vm-5</strain>
    </source>
</reference>
<evidence type="ECO:0000313" key="3">
    <source>
        <dbReference type="Proteomes" id="UP000028875"/>
    </source>
</evidence>
<gene>
    <name evidence="2" type="ORF">BN990_03427</name>
</gene>
<dbReference type="eggNOG" id="ENOG50306WY">
    <property type="taxonomic scope" value="Bacteria"/>
</dbReference>
<dbReference type="Pfam" id="PF14151">
    <property type="entry name" value="YfhD"/>
    <property type="match status" value="1"/>
</dbReference>
<feature type="compositionally biased region" description="Basic residues" evidence="1">
    <location>
        <begin position="45"/>
        <end position="56"/>
    </location>
</feature>
<protein>
    <recommendedName>
        <fullName evidence="4">YfhD family protein</fullName>
    </recommendedName>
</protein>
<dbReference type="AlphaFoldDB" id="A0A024QFV7"/>
<comment type="caution">
    <text evidence="2">The sequence shown here is derived from an EMBL/GenBank/DDBJ whole genome shotgun (WGS) entry which is preliminary data.</text>
</comment>
<keyword evidence="3" id="KW-1185">Reference proteome</keyword>
<organism evidence="2 3">
    <name type="scientific">Virgibacillus massiliensis</name>
    <dbReference type="NCBI Taxonomy" id="1462526"/>
    <lineage>
        <taxon>Bacteria</taxon>
        <taxon>Bacillati</taxon>
        <taxon>Bacillota</taxon>
        <taxon>Bacilli</taxon>
        <taxon>Bacillales</taxon>
        <taxon>Bacillaceae</taxon>
        <taxon>Virgibacillus</taxon>
    </lineage>
</organism>
<evidence type="ECO:0008006" key="4">
    <source>
        <dbReference type="Google" id="ProtNLM"/>
    </source>
</evidence>
<dbReference type="STRING" id="1462526.BN990_03427"/>
<proteinExistence type="predicted"/>
<name>A0A024QFV7_9BACI</name>
<evidence type="ECO:0000313" key="2">
    <source>
        <dbReference type="EMBL" id="CDQ41075.1"/>
    </source>
</evidence>
<dbReference type="InterPro" id="IPR025435">
    <property type="entry name" value="YfhD-like"/>
</dbReference>
<evidence type="ECO:0000256" key="1">
    <source>
        <dbReference type="SAM" id="MobiDB-lite"/>
    </source>
</evidence>
<feature type="region of interest" description="Disordered" evidence="1">
    <location>
        <begin position="1"/>
        <end position="56"/>
    </location>
</feature>